<gene>
    <name evidence="2" type="ORF">Daus18300_008497</name>
</gene>
<protein>
    <submittedName>
        <fullName evidence="2">Uncharacterized protein</fullName>
    </submittedName>
</protein>
<comment type="caution">
    <text evidence="2">The sequence shown here is derived from an EMBL/GenBank/DDBJ whole genome shotgun (WGS) entry which is preliminary data.</text>
</comment>
<evidence type="ECO:0000313" key="3">
    <source>
        <dbReference type="Proteomes" id="UP001583177"/>
    </source>
</evidence>
<proteinExistence type="predicted"/>
<feature type="chain" id="PRO_5047090311" evidence="1">
    <location>
        <begin position="22"/>
        <end position="98"/>
    </location>
</feature>
<sequence length="98" mass="10983">MQFKVFTVAAMLLFWTSTTLAKKCNNRGEKWKDLGSDAELDTAFGKICDHMAGNYEPNNTGSQVTFCQNVKKNRINVAISFYLVDGDQSDVTFDDNSD</sequence>
<reference evidence="2 3" key="1">
    <citation type="journal article" date="2024" name="IMA Fungus">
        <title>IMA Genome - F19 : A genome assembly and annotation guide to empower mycologists, including annotated draft genome sequences of Ceratocystis pirilliformis, Diaporthe australafricana, Fusarium ophioides, Paecilomyces lecythidis, and Sporothrix stenoceras.</title>
        <authorList>
            <person name="Aylward J."/>
            <person name="Wilson A.M."/>
            <person name="Visagie C.M."/>
            <person name="Spraker J."/>
            <person name="Barnes I."/>
            <person name="Buitendag C."/>
            <person name="Ceriani C."/>
            <person name="Del Mar Angel L."/>
            <person name="du Plessis D."/>
            <person name="Fuchs T."/>
            <person name="Gasser K."/>
            <person name="Kramer D."/>
            <person name="Li W."/>
            <person name="Munsamy K."/>
            <person name="Piso A."/>
            <person name="Price J.L."/>
            <person name="Sonnekus B."/>
            <person name="Thomas C."/>
            <person name="van der Nest A."/>
            <person name="van Dijk A."/>
            <person name="van Heerden A."/>
            <person name="van Vuuren N."/>
            <person name="Yilmaz N."/>
            <person name="Duong T.A."/>
            <person name="van der Merwe N.A."/>
            <person name="Wingfield M.J."/>
            <person name="Wingfield B.D."/>
        </authorList>
    </citation>
    <scope>NUCLEOTIDE SEQUENCE [LARGE SCALE GENOMIC DNA]</scope>
    <source>
        <strain evidence="2 3">CMW 18300</strain>
    </source>
</reference>
<name>A0ABR3WI99_9PEZI</name>
<feature type="signal peptide" evidence="1">
    <location>
        <begin position="1"/>
        <end position="21"/>
    </location>
</feature>
<organism evidence="2 3">
    <name type="scientific">Diaporthe australafricana</name>
    <dbReference type="NCBI Taxonomy" id="127596"/>
    <lineage>
        <taxon>Eukaryota</taxon>
        <taxon>Fungi</taxon>
        <taxon>Dikarya</taxon>
        <taxon>Ascomycota</taxon>
        <taxon>Pezizomycotina</taxon>
        <taxon>Sordariomycetes</taxon>
        <taxon>Sordariomycetidae</taxon>
        <taxon>Diaporthales</taxon>
        <taxon>Diaporthaceae</taxon>
        <taxon>Diaporthe</taxon>
    </lineage>
</organism>
<dbReference type="Proteomes" id="UP001583177">
    <property type="component" value="Unassembled WGS sequence"/>
</dbReference>
<keyword evidence="1" id="KW-0732">Signal</keyword>
<evidence type="ECO:0000256" key="1">
    <source>
        <dbReference type="SAM" id="SignalP"/>
    </source>
</evidence>
<dbReference type="EMBL" id="JAWRVE010000080">
    <property type="protein sequence ID" value="KAL1862538.1"/>
    <property type="molecule type" value="Genomic_DNA"/>
</dbReference>
<evidence type="ECO:0000313" key="2">
    <source>
        <dbReference type="EMBL" id="KAL1862538.1"/>
    </source>
</evidence>
<accession>A0ABR3WI99</accession>
<keyword evidence="3" id="KW-1185">Reference proteome</keyword>